<feature type="transmembrane region" description="Helical" evidence="1">
    <location>
        <begin position="59"/>
        <end position="84"/>
    </location>
</feature>
<keyword evidence="10" id="KW-1185">Reference proteome</keyword>
<dbReference type="EMBL" id="CAJFCV020000005">
    <property type="protein sequence ID" value="CAG9122075.1"/>
    <property type="molecule type" value="Genomic_DNA"/>
</dbReference>
<proteinExistence type="predicted"/>
<dbReference type="SMR" id="A0A1I7SFX7"/>
<organism evidence="9 11">
    <name type="scientific">Bursaphelenchus xylophilus</name>
    <name type="common">Pinewood nematode worm</name>
    <name type="synonym">Aphelenchoides xylophilus</name>
    <dbReference type="NCBI Taxonomy" id="6326"/>
    <lineage>
        <taxon>Eukaryota</taxon>
        <taxon>Metazoa</taxon>
        <taxon>Ecdysozoa</taxon>
        <taxon>Nematoda</taxon>
        <taxon>Chromadorea</taxon>
        <taxon>Rhabditida</taxon>
        <taxon>Tylenchina</taxon>
        <taxon>Tylenchomorpha</taxon>
        <taxon>Aphelenchoidea</taxon>
        <taxon>Aphelenchoididae</taxon>
        <taxon>Bursaphelenchus</taxon>
    </lineage>
</organism>
<reference evidence="11" key="1">
    <citation type="submission" date="2016-11" db="UniProtKB">
        <authorList>
            <consortium name="WormBaseParasite"/>
        </authorList>
    </citation>
    <scope>IDENTIFICATION</scope>
</reference>
<dbReference type="EMBL" id="CAJFCV020000005">
    <property type="protein sequence ID" value="CAG9121133.1"/>
    <property type="molecule type" value="Genomic_DNA"/>
</dbReference>
<protein>
    <submittedName>
        <fullName evidence="2">(pine wood nematode) hypothetical protein</fullName>
    </submittedName>
</protein>
<dbReference type="EMBL" id="CAJFDI010000004">
    <property type="protein sequence ID" value="CAD5224639.1"/>
    <property type="molecule type" value="Genomic_DNA"/>
</dbReference>
<reference evidence="8" key="2">
    <citation type="submission" date="2020-08" db="EMBL/GenBank/DDBJ databases">
        <authorList>
            <person name="Kikuchi T."/>
        </authorList>
    </citation>
    <scope>NUCLEOTIDE SEQUENCE</scope>
    <source>
        <strain evidence="2">Ka4C1</strain>
    </source>
</reference>
<dbReference type="EMBL" id="CAJFCV020000001">
    <property type="protein sequence ID" value="CAG9080691.1"/>
    <property type="molecule type" value="Genomic_DNA"/>
</dbReference>
<keyword evidence="1" id="KW-1133">Transmembrane helix</keyword>
<evidence type="ECO:0000313" key="7">
    <source>
        <dbReference type="EMBL" id="CAD5230996.1"/>
    </source>
</evidence>
<evidence type="ECO:0000313" key="2">
    <source>
        <dbReference type="EMBL" id="CAD5207690.1"/>
    </source>
</evidence>
<keyword evidence="1" id="KW-0472">Membrane</keyword>
<dbReference type="EMBL" id="CAJFCV020000001">
    <property type="protein sequence ID" value="CAG9079006.1"/>
    <property type="molecule type" value="Genomic_DNA"/>
</dbReference>
<keyword evidence="1" id="KW-0812">Transmembrane</keyword>
<evidence type="ECO:0000313" key="4">
    <source>
        <dbReference type="EMBL" id="CAD5210821.1"/>
    </source>
</evidence>
<dbReference type="EMBL" id="CAJFDI010000001">
    <property type="protein sequence ID" value="CAD5208225.1"/>
    <property type="molecule type" value="Genomic_DNA"/>
</dbReference>
<evidence type="ECO:0000313" key="9">
    <source>
        <dbReference type="Proteomes" id="UP000095284"/>
    </source>
</evidence>
<evidence type="ECO:0000256" key="1">
    <source>
        <dbReference type="SAM" id="Phobius"/>
    </source>
</evidence>
<dbReference type="EMBL" id="CAJFDI010000005">
    <property type="protein sequence ID" value="CAD5230216.1"/>
    <property type="molecule type" value="Genomic_DNA"/>
</dbReference>
<evidence type="ECO:0000313" key="10">
    <source>
        <dbReference type="Proteomes" id="UP000659654"/>
    </source>
</evidence>
<dbReference type="EMBL" id="CAJFCV020000004">
    <property type="protein sequence ID" value="CAG9113472.1"/>
    <property type="molecule type" value="Genomic_DNA"/>
</dbReference>
<evidence type="ECO:0000313" key="5">
    <source>
        <dbReference type="EMBL" id="CAD5224639.1"/>
    </source>
</evidence>
<dbReference type="EMBL" id="CAJFDI010000001">
    <property type="protein sequence ID" value="CAD5207690.1"/>
    <property type="molecule type" value="Genomic_DNA"/>
</dbReference>
<name>A0A1I7SFX7_BURXY</name>
<evidence type="ECO:0000313" key="8">
    <source>
        <dbReference type="EMBL" id="CAG9079006.1"/>
    </source>
</evidence>
<evidence type="ECO:0000313" key="11">
    <source>
        <dbReference type="WBParaSite" id="BXY_1194000.1"/>
    </source>
</evidence>
<gene>
    <name evidence="6" type="ORF">BXYJ_LOCUS10876</name>
    <name evidence="7" type="ORF">BXYJ_LOCUS11260</name>
    <name evidence="4" type="ORF">BXYJ_LOCUS2120</name>
    <name evidence="3" type="ORF">BXYJ_LOCUS461</name>
    <name evidence="2" type="ORF">BXYJ_LOCUS51</name>
    <name evidence="5" type="ORF">BXYJ_LOCUS8144</name>
</gene>
<evidence type="ECO:0000313" key="6">
    <source>
        <dbReference type="EMBL" id="CAD5230216.1"/>
    </source>
</evidence>
<dbReference type="Proteomes" id="UP000659654">
    <property type="component" value="Unassembled WGS sequence"/>
</dbReference>
<dbReference type="Proteomes" id="UP000582659">
    <property type="component" value="Unassembled WGS sequence"/>
</dbReference>
<dbReference type="EMBL" id="CAJFCV020000001">
    <property type="protein sequence ID" value="CAG9087082.1"/>
    <property type="molecule type" value="Genomic_DNA"/>
</dbReference>
<accession>A0A1I7SFX7</accession>
<sequence>MSLRIQDFLRTNCTCPNNFDCYRPFGYLEPLICLDSNYNVGKTLDENCFLNFSIKFWPLASLILGIVAFFFTLLILICSGLIGVRVNKCCQCRSKVIEEIDINE</sequence>
<evidence type="ECO:0000313" key="3">
    <source>
        <dbReference type="EMBL" id="CAD5208225.1"/>
    </source>
</evidence>
<dbReference type="EMBL" id="CAJFDI010000005">
    <property type="protein sequence ID" value="CAD5230996.1"/>
    <property type="molecule type" value="Genomic_DNA"/>
</dbReference>
<dbReference type="EMBL" id="CAJFDI010000001">
    <property type="protein sequence ID" value="CAD5210821.1"/>
    <property type="molecule type" value="Genomic_DNA"/>
</dbReference>
<dbReference type="Proteomes" id="UP000095284">
    <property type="component" value="Unplaced"/>
</dbReference>
<dbReference type="WBParaSite" id="BXY_1194000.1">
    <property type="protein sequence ID" value="BXY_1194000.1"/>
    <property type="gene ID" value="BXY_1194000"/>
</dbReference>
<dbReference type="AlphaFoldDB" id="A0A1I7SFX7"/>